<evidence type="ECO:0000256" key="3">
    <source>
        <dbReference type="ARBA" id="ARBA00022801"/>
    </source>
</evidence>
<evidence type="ECO:0000313" key="7">
    <source>
        <dbReference type="EMBL" id="MFK2931869.1"/>
    </source>
</evidence>
<dbReference type="PANTHER" id="PTHR43806:SF11">
    <property type="entry name" value="CEREVISIN-RELATED"/>
    <property type="match status" value="1"/>
</dbReference>
<dbReference type="RefSeq" id="WP_404540933.1">
    <property type="nucleotide sequence ID" value="NZ_JADIKL010000008.1"/>
</dbReference>
<proteinExistence type="inferred from homology"/>
<dbReference type="Proteomes" id="UP001620397">
    <property type="component" value="Unassembled WGS sequence"/>
</dbReference>
<protein>
    <submittedName>
        <fullName evidence="7">S8 family serine peptidase</fullName>
    </submittedName>
</protein>
<keyword evidence="4 5" id="KW-0720">Serine protease</keyword>
<dbReference type="SUPFAM" id="SSF52743">
    <property type="entry name" value="Subtilisin-like"/>
    <property type="match status" value="1"/>
</dbReference>
<keyword evidence="2 5" id="KW-0645">Protease</keyword>
<keyword evidence="3 5" id="KW-0378">Hydrolase</keyword>
<feature type="active site" description="Charge relay system" evidence="5">
    <location>
        <position position="364"/>
    </location>
</feature>
<dbReference type="PROSITE" id="PS51892">
    <property type="entry name" value="SUBTILASE"/>
    <property type="match status" value="1"/>
</dbReference>
<comment type="similarity">
    <text evidence="1 5">Belongs to the peptidase S8 family.</text>
</comment>
<dbReference type="Pfam" id="PF00082">
    <property type="entry name" value="Peptidase_S8"/>
    <property type="match status" value="1"/>
</dbReference>
<evidence type="ECO:0000256" key="2">
    <source>
        <dbReference type="ARBA" id="ARBA00022670"/>
    </source>
</evidence>
<dbReference type="PANTHER" id="PTHR43806">
    <property type="entry name" value="PEPTIDASE S8"/>
    <property type="match status" value="1"/>
</dbReference>
<name>A0ABW8KIA1_9GAMM</name>
<dbReference type="InterPro" id="IPR050131">
    <property type="entry name" value="Peptidase_S8_subtilisin-like"/>
</dbReference>
<gene>
    <name evidence="7" type="ORF">ISP14_13815</name>
</gene>
<evidence type="ECO:0000259" key="6">
    <source>
        <dbReference type="Pfam" id="PF00082"/>
    </source>
</evidence>
<sequence length="416" mass="42457">MPLRRASALSVPVLAILLALLGVAPVQAQVLGPVQRSLPNLPLPASPLPGALPGVNPQGADDLLRRPLALSLKVQVGTLLRREPRRVTVDPKGAPILRGEYLAMRLPDAQLDALQALGFTADRQASADATLGLDFAVLHDTRGRGTQEAMRVLQQAAPDATFTYQHLYLPAGDAGVAPAASSPAPMPAVPARGVGMIDGGVDPADPALAHARIEKHGCSKTAASRHGTAVAARLVAGDTDTLYAADLWCGDEVGGATSGLVDALAWMDREHVAVVNISLVGPDNPVLAGAVQAMIARGHVLVSAAGNDGPAAPPLFPAAYPDVIGVGAVDARGRVLPESASGKQVAFCAPGVAGSGRDILRGTSFAAPIVARKAIPLLDTPRPGAATQALQRLIGEARPLGASGRDTRCGYGLLSP</sequence>
<feature type="active site" description="Charge relay system" evidence="5">
    <location>
        <position position="198"/>
    </location>
</feature>
<dbReference type="InterPro" id="IPR000209">
    <property type="entry name" value="Peptidase_S8/S53_dom"/>
</dbReference>
<evidence type="ECO:0000256" key="1">
    <source>
        <dbReference type="ARBA" id="ARBA00011073"/>
    </source>
</evidence>
<dbReference type="InterPro" id="IPR036852">
    <property type="entry name" value="Peptidase_S8/S53_dom_sf"/>
</dbReference>
<dbReference type="Gene3D" id="3.40.50.200">
    <property type="entry name" value="Peptidase S8/S53 domain"/>
    <property type="match status" value="1"/>
</dbReference>
<evidence type="ECO:0000256" key="4">
    <source>
        <dbReference type="ARBA" id="ARBA00022825"/>
    </source>
</evidence>
<accession>A0ABW8KIA1</accession>
<reference evidence="7 8" key="1">
    <citation type="submission" date="2020-10" db="EMBL/GenBank/DDBJ databases">
        <title>Phylogeny of dyella-like bacteria.</title>
        <authorList>
            <person name="Fu J."/>
        </authorList>
    </citation>
    <scope>NUCLEOTIDE SEQUENCE [LARGE SCALE GENOMIC DNA]</scope>
    <source>
        <strain evidence="7 8">DKC-1</strain>
    </source>
</reference>
<evidence type="ECO:0000313" key="8">
    <source>
        <dbReference type="Proteomes" id="UP001620397"/>
    </source>
</evidence>
<feature type="active site" description="Charge relay system" evidence="5">
    <location>
        <position position="226"/>
    </location>
</feature>
<comment type="caution">
    <text evidence="7">The sequence shown here is derived from an EMBL/GenBank/DDBJ whole genome shotgun (WGS) entry which is preliminary data.</text>
</comment>
<feature type="domain" description="Peptidase S8/S53" evidence="6">
    <location>
        <begin position="197"/>
        <end position="412"/>
    </location>
</feature>
<evidence type="ECO:0000256" key="5">
    <source>
        <dbReference type="PROSITE-ProRule" id="PRU01240"/>
    </source>
</evidence>
<organism evidence="7 8">
    <name type="scientific">Dyella agri</name>
    <dbReference type="NCBI Taxonomy" id="1926869"/>
    <lineage>
        <taxon>Bacteria</taxon>
        <taxon>Pseudomonadati</taxon>
        <taxon>Pseudomonadota</taxon>
        <taxon>Gammaproteobacteria</taxon>
        <taxon>Lysobacterales</taxon>
        <taxon>Rhodanobacteraceae</taxon>
        <taxon>Dyella</taxon>
    </lineage>
</organism>
<keyword evidence="8" id="KW-1185">Reference proteome</keyword>
<dbReference type="EMBL" id="JADIKL010000008">
    <property type="protein sequence ID" value="MFK2931869.1"/>
    <property type="molecule type" value="Genomic_DNA"/>
</dbReference>